<keyword evidence="7" id="KW-0238">DNA-binding</keyword>
<dbReference type="SMART" id="SM00614">
    <property type="entry name" value="ZnF_BED"/>
    <property type="match status" value="1"/>
</dbReference>
<dbReference type="Pfam" id="PF14372">
    <property type="entry name" value="hAT-like_RNase-H"/>
    <property type="match status" value="1"/>
</dbReference>
<proteinExistence type="predicted"/>
<evidence type="ECO:0000313" key="13">
    <source>
        <dbReference type="Proteomes" id="UP001324115"/>
    </source>
</evidence>
<feature type="domain" description="BED-type" evidence="11">
    <location>
        <begin position="12"/>
        <end position="76"/>
    </location>
</feature>
<name>A0AAN7JEW8_QUERU</name>
<dbReference type="InterPro" id="IPR025525">
    <property type="entry name" value="hAT-like_transposase_RNase-H"/>
</dbReference>
<dbReference type="Pfam" id="PF02892">
    <property type="entry name" value="zf-BED"/>
    <property type="match status" value="1"/>
</dbReference>
<dbReference type="InterPro" id="IPR012337">
    <property type="entry name" value="RNaseH-like_sf"/>
</dbReference>
<evidence type="ECO:0000256" key="8">
    <source>
        <dbReference type="ARBA" id="ARBA00023163"/>
    </source>
</evidence>
<keyword evidence="9" id="KW-0539">Nucleus</keyword>
<dbReference type="GO" id="GO:0005634">
    <property type="term" value="C:nucleus"/>
    <property type="evidence" value="ECO:0007669"/>
    <property type="project" value="UniProtKB-SubCell"/>
</dbReference>
<gene>
    <name evidence="12" type="ORF">RGQ29_001735</name>
</gene>
<evidence type="ECO:0000256" key="9">
    <source>
        <dbReference type="ARBA" id="ARBA00023242"/>
    </source>
</evidence>
<evidence type="ECO:0000313" key="12">
    <source>
        <dbReference type="EMBL" id="KAK4608035.1"/>
    </source>
</evidence>
<dbReference type="EMBL" id="JAXUIC010000001">
    <property type="protein sequence ID" value="KAK4608035.1"/>
    <property type="molecule type" value="Genomic_DNA"/>
</dbReference>
<evidence type="ECO:0000256" key="5">
    <source>
        <dbReference type="ARBA" id="ARBA00022833"/>
    </source>
</evidence>
<evidence type="ECO:0000256" key="3">
    <source>
        <dbReference type="ARBA" id="ARBA00022723"/>
    </source>
</evidence>
<dbReference type="PANTHER" id="PTHR46481:SF10">
    <property type="entry name" value="ZINC FINGER BED DOMAIN-CONTAINING PROTEIN 39"/>
    <property type="match status" value="1"/>
</dbReference>
<dbReference type="InterPro" id="IPR052035">
    <property type="entry name" value="ZnF_BED_domain_contain"/>
</dbReference>
<evidence type="ECO:0000259" key="11">
    <source>
        <dbReference type="PROSITE" id="PS50808"/>
    </source>
</evidence>
<dbReference type="GO" id="GO:0003677">
    <property type="term" value="F:DNA binding"/>
    <property type="evidence" value="ECO:0007669"/>
    <property type="project" value="UniProtKB-KW"/>
</dbReference>
<dbReference type="Pfam" id="PF05699">
    <property type="entry name" value="Dimer_Tnp_hAT"/>
    <property type="match status" value="1"/>
</dbReference>
<dbReference type="Proteomes" id="UP001324115">
    <property type="component" value="Unassembled WGS sequence"/>
</dbReference>
<evidence type="ECO:0000256" key="10">
    <source>
        <dbReference type="PROSITE-ProRule" id="PRU00027"/>
    </source>
</evidence>
<dbReference type="AlphaFoldDB" id="A0AAN7JEW8"/>
<dbReference type="InterPro" id="IPR003656">
    <property type="entry name" value="Znf_BED"/>
</dbReference>
<dbReference type="GO" id="GO:0009791">
    <property type="term" value="P:post-embryonic development"/>
    <property type="evidence" value="ECO:0007669"/>
    <property type="project" value="UniProtKB-ARBA"/>
</dbReference>
<sequence>MIVPVSGACSGRKKSIVWGHFEKVKIGEGDTSRTKAICNYCQKSYNADSKSCGTSNLLAHMPIYPKNPNRENLDGEDGFHLVSTSFSVEASRKALAEMIIIDELPFRYVEGYGFKKYDIPSRQIVARDVIDIYNSEREKLRKSLKSCRVCLTTDTWTSIQNLNYICLTCHFIDDAWKLHKRILNFCQVEDHKGETIGRKIEMSLREWGIDGIFTLTVDNASSNLTTIKFLQRVTKDWNGSVLGNEYMHMRCCAHIINLIVREGLKEIDASVAKVREAMRYERVGMESKSLLSLDVPTRWNSTYIMLETVEKFEKVFIRMDFEDDGYSSYFRTKEDSGGLGSLCMTDFQNCKAFVTFLRIFYNATKKFSGSFISNLVKSQNTLLKSTTTNMQTKFEKYWGEGEKNNPLLYVAVVFDPRKKLRFLKFSFSEIYGNAVAEVMVDKVKNLLFKLYNFYTFIHSPNVQDQNRSKRTELESDASDPYVMIHSRYERFLQVEQSLEKYLAENCDGRKDVNFEILERWRDSCNMFQVLSKVVKDVLAVPVSTVAYESAFSIRGRIVDSFRSSLSSLMVQNLVCSQNWFQATVPISQRQSRDDVEALEEELLDLGNMLKF</sequence>
<keyword evidence="8" id="KW-0804">Transcription</keyword>
<organism evidence="12 13">
    <name type="scientific">Quercus rubra</name>
    <name type="common">Northern red oak</name>
    <name type="synonym">Quercus borealis</name>
    <dbReference type="NCBI Taxonomy" id="3512"/>
    <lineage>
        <taxon>Eukaryota</taxon>
        <taxon>Viridiplantae</taxon>
        <taxon>Streptophyta</taxon>
        <taxon>Embryophyta</taxon>
        <taxon>Tracheophyta</taxon>
        <taxon>Spermatophyta</taxon>
        <taxon>Magnoliopsida</taxon>
        <taxon>eudicotyledons</taxon>
        <taxon>Gunneridae</taxon>
        <taxon>Pentapetalae</taxon>
        <taxon>rosids</taxon>
        <taxon>fabids</taxon>
        <taxon>Fagales</taxon>
        <taxon>Fagaceae</taxon>
        <taxon>Quercus</taxon>
    </lineage>
</organism>
<accession>A0AAN7JEW8</accession>
<evidence type="ECO:0000256" key="4">
    <source>
        <dbReference type="ARBA" id="ARBA00022771"/>
    </source>
</evidence>
<comment type="caution">
    <text evidence="12">The sequence shown here is derived from an EMBL/GenBank/DDBJ whole genome shotgun (WGS) entry which is preliminary data.</text>
</comment>
<evidence type="ECO:0000256" key="6">
    <source>
        <dbReference type="ARBA" id="ARBA00023015"/>
    </source>
</evidence>
<keyword evidence="3" id="KW-0479">Metal-binding</keyword>
<dbReference type="PANTHER" id="PTHR46481">
    <property type="entry name" value="ZINC FINGER BED DOMAIN-CONTAINING PROTEIN 4"/>
    <property type="match status" value="1"/>
</dbReference>
<evidence type="ECO:0000256" key="7">
    <source>
        <dbReference type="ARBA" id="ARBA00023125"/>
    </source>
</evidence>
<keyword evidence="4 10" id="KW-0863">Zinc-finger</keyword>
<dbReference type="SUPFAM" id="SSF53098">
    <property type="entry name" value="Ribonuclease H-like"/>
    <property type="match status" value="1"/>
</dbReference>
<dbReference type="GO" id="GO:0046983">
    <property type="term" value="F:protein dimerization activity"/>
    <property type="evidence" value="ECO:0007669"/>
    <property type="project" value="InterPro"/>
</dbReference>
<reference evidence="12 13" key="1">
    <citation type="journal article" date="2023" name="G3 (Bethesda)">
        <title>A haplotype-resolved chromosome-scale genome for Quercus rubra L. provides insights into the genetics of adaptive traits for red oak species.</title>
        <authorList>
            <person name="Kapoor B."/>
            <person name="Jenkins J."/>
            <person name="Schmutz J."/>
            <person name="Zhebentyayeva T."/>
            <person name="Kuelheim C."/>
            <person name="Coggeshall M."/>
            <person name="Heim C."/>
            <person name="Lasky J.R."/>
            <person name="Leites L."/>
            <person name="Islam-Faridi N."/>
            <person name="Romero-Severson J."/>
            <person name="DeLeo V.L."/>
            <person name="Lucas S.M."/>
            <person name="Lazic D."/>
            <person name="Gailing O."/>
            <person name="Carlson J."/>
            <person name="Staton M."/>
        </authorList>
    </citation>
    <scope>NUCLEOTIDE SEQUENCE [LARGE SCALE GENOMIC DNA]</scope>
    <source>
        <strain evidence="12">Pseudo-F2</strain>
    </source>
</reference>
<keyword evidence="6" id="KW-0805">Transcription regulation</keyword>
<dbReference type="GO" id="GO:0008270">
    <property type="term" value="F:zinc ion binding"/>
    <property type="evidence" value="ECO:0007669"/>
    <property type="project" value="UniProtKB-KW"/>
</dbReference>
<dbReference type="PROSITE" id="PS50808">
    <property type="entry name" value="ZF_BED"/>
    <property type="match status" value="1"/>
</dbReference>
<protein>
    <recommendedName>
        <fullName evidence="11">BED-type domain-containing protein</fullName>
    </recommendedName>
</protein>
<keyword evidence="13" id="KW-1185">Reference proteome</keyword>
<dbReference type="InterPro" id="IPR036236">
    <property type="entry name" value="Znf_C2H2_sf"/>
</dbReference>
<evidence type="ECO:0000256" key="2">
    <source>
        <dbReference type="ARBA" id="ARBA00011738"/>
    </source>
</evidence>
<dbReference type="InterPro" id="IPR008906">
    <property type="entry name" value="HATC_C_dom"/>
</dbReference>
<keyword evidence="5" id="KW-0862">Zinc</keyword>
<comment type="subcellular location">
    <subcellularLocation>
        <location evidence="1">Nucleus</location>
    </subcellularLocation>
</comment>
<dbReference type="SUPFAM" id="SSF57667">
    <property type="entry name" value="beta-beta-alpha zinc fingers"/>
    <property type="match status" value="1"/>
</dbReference>
<evidence type="ECO:0000256" key="1">
    <source>
        <dbReference type="ARBA" id="ARBA00004123"/>
    </source>
</evidence>
<comment type="subunit">
    <text evidence="2">Homodimer.</text>
</comment>